<keyword evidence="1" id="KW-0732">Signal</keyword>
<protein>
    <submittedName>
        <fullName evidence="2">Lipocalin</fullName>
    </submittedName>
</protein>
<sequence>MFTLPMVLLSILAIWILNVLTVIGVKTSEAEGITKILSKYHNPLPILNGTNHLYLIWTSRKTLLSYSVRCVYSKYIGPGKMSNVVKRTLDYIPEKSPLGRPATTSVNFRLRVINDTSPTTHTRIEVTLKGTGGRKGASNGSLFTLIVVYADQSCLILKDASGGEYASCYMWVRLQYDKKVPMYCEYIYLSDCTETTYTAYDTKKCSDDNAINNS</sequence>
<name>A0A224YNN9_9ACAR</name>
<dbReference type="SUPFAM" id="SSF50814">
    <property type="entry name" value="Lipocalins"/>
    <property type="match status" value="1"/>
</dbReference>
<feature type="signal peptide" evidence="1">
    <location>
        <begin position="1"/>
        <end position="30"/>
    </location>
</feature>
<accession>A0A224YNN9</accession>
<dbReference type="EMBL" id="GFPF01004326">
    <property type="protein sequence ID" value="MAA15472.1"/>
    <property type="molecule type" value="Transcribed_RNA"/>
</dbReference>
<evidence type="ECO:0000256" key="1">
    <source>
        <dbReference type="SAM" id="SignalP"/>
    </source>
</evidence>
<reference evidence="2" key="1">
    <citation type="journal article" date="2017" name="Parasit. Vectors">
        <title>Sialotranscriptomics of Rhipicephalus zambeziensis reveals intricate expression profiles of secretory proteins and suggests tight temporal transcriptional regulation during blood-feeding.</title>
        <authorList>
            <person name="de Castro M.H."/>
            <person name="de Klerk D."/>
            <person name="Pienaar R."/>
            <person name="Rees D.J.G."/>
            <person name="Mans B.J."/>
        </authorList>
    </citation>
    <scope>NUCLEOTIDE SEQUENCE</scope>
    <source>
        <tissue evidence="2">Salivary glands</tissue>
    </source>
</reference>
<evidence type="ECO:0000313" key="2">
    <source>
        <dbReference type="EMBL" id="MAA15472.1"/>
    </source>
</evidence>
<proteinExistence type="predicted"/>
<dbReference type="Gene3D" id="2.40.128.20">
    <property type="match status" value="1"/>
</dbReference>
<dbReference type="AlphaFoldDB" id="A0A224YNN9"/>
<dbReference type="InterPro" id="IPR012674">
    <property type="entry name" value="Calycin"/>
</dbReference>
<organism evidence="2">
    <name type="scientific">Rhipicephalus zambeziensis</name>
    <dbReference type="NCBI Taxonomy" id="60191"/>
    <lineage>
        <taxon>Eukaryota</taxon>
        <taxon>Metazoa</taxon>
        <taxon>Ecdysozoa</taxon>
        <taxon>Arthropoda</taxon>
        <taxon>Chelicerata</taxon>
        <taxon>Arachnida</taxon>
        <taxon>Acari</taxon>
        <taxon>Parasitiformes</taxon>
        <taxon>Ixodida</taxon>
        <taxon>Ixodoidea</taxon>
        <taxon>Ixodidae</taxon>
        <taxon>Rhipicephalinae</taxon>
        <taxon>Rhipicephalus</taxon>
        <taxon>Rhipicephalus</taxon>
    </lineage>
</organism>
<feature type="chain" id="PRO_5012646384" evidence="1">
    <location>
        <begin position="31"/>
        <end position="214"/>
    </location>
</feature>